<evidence type="ECO:0000313" key="2">
    <source>
        <dbReference type="EMBL" id="MFC7746485.1"/>
    </source>
</evidence>
<feature type="transmembrane region" description="Helical" evidence="1">
    <location>
        <begin position="37"/>
        <end position="56"/>
    </location>
</feature>
<dbReference type="InterPro" id="IPR036927">
    <property type="entry name" value="Cyt_c_oxase-like_su1_sf"/>
</dbReference>
<proteinExistence type="predicted"/>
<protein>
    <recommendedName>
        <fullName evidence="4">Cytochrome-c oxidase</fullName>
    </recommendedName>
</protein>
<sequence>MGAKWIKISVIYFILGIAIGMFMSSTLQLQWSAAHAHVNLAGWASTGIIGLVYTAYPKAGNSILGKWHFWLYNLGLPILLLSMFMVQIEGLLSFSHIFTFTGGTAVAIGVVLFIINVFKHVHESNAYNQHKDAV</sequence>
<keyword evidence="1" id="KW-1133">Transmembrane helix</keyword>
<feature type="transmembrane region" description="Helical" evidence="1">
    <location>
        <begin position="68"/>
        <end position="88"/>
    </location>
</feature>
<evidence type="ECO:0000313" key="3">
    <source>
        <dbReference type="Proteomes" id="UP001596620"/>
    </source>
</evidence>
<accession>A0ABW2UV56</accession>
<keyword evidence="1" id="KW-0812">Transmembrane</keyword>
<name>A0ABW2UV56_9BACI</name>
<dbReference type="Proteomes" id="UP001596620">
    <property type="component" value="Unassembled WGS sequence"/>
</dbReference>
<reference evidence="3" key="1">
    <citation type="journal article" date="2019" name="Int. J. Syst. Evol. Microbiol.">
        <title>The Global Catalogue of Microorganisms (GCM) 10K type strain sequencing project: providing services to taxonomists for standard genome sequencing and annotation.</title>
        <authorList>
            <consortium name="The Broad Institute Genomics Platform"/>
            <consortium name="The Broad Institute Genome Sequencing Center for Infectious Disease"/>
            <person name="Wu L."/>
            <person name="Ma J."/>
        </authorList>
    </citation>
    <scope>NUCLEOTIDE SEQUENCE [LARGE SCALE GENOMIC DNA]</scope>
    <source>
        <strain evidence="3">JCM 30234</strain>
    </source>
</reference>
<dbReference type="RefSeq" id="WP_382357975.1">
    <property type="nucleotide sequence ID" value="NZ_JBHTGR010000006.1"/>
</dbReference>
<evidence type="ECO:0008006" key="4">
    <source>
        <dbReference type="Google" id="ProtNLM"/>
    </source>
</evidence>
<comment type="caution">
    <text evidence="2">The sequence shown here is derived from an EMBL/GenBank/DDBJ whole genome shotgun (WGS) entry which is preliminary data.</text>
</comment>
<feature type="transmembrane region" description="Helical" evidence="1">
    <location>
        <begin position="12"/>
        <end position="31"/>
    </location>
</feature>
<keyword evidence="3" id="KW-1185">Reference proteome</keyword>
<dbReference type="EMBL" id="JBHTGR010000006">
    <property type="protein sequence ID" value="MFC7746485.1"/>
    <property type="molecule type" value="Genomic_DNA"/>
</dbReference>
<dbReference type="Gene3D" id="1.20.210.10">
    <property type="entry name" value="Cytochrome c oxidase-like, subunit I domain"/>
    <property type="match status" value="1"/>
</dbReference>
<organism evidence="2 3">
    <name type="scientific">Lentibacillus kimchii</name>
    <dbReference type="NCBI Taxonomy" id="1542911"/>
    <lineage>
        <taxon>Bacteria</taxon>
        <taxon>Bacillati</taxon>
        <taxon>Bacillota</taxon>
        <taxon>Bacilli</taxon>
        <taxon>Bacillales</taxon>
        <taxon>Bacillaceae</taxon>
        <taxon>Lentibacillus</taxon>
    </lineage>
</organism>
<evidence type="ECO:0000256" key="1">
    <source>
        <dbReference type="SAM" id="Phobius"/>
    </source>
</evidence>
<keyword evidence="1" id="KW-0472">Membrane</keyword>
<dbReference type="SUPFAM" id="SSF81442">
    <property type="entry name" value="Cytochrome c oxidase subunit I-like"/>
    <property type="match status" value="1"/>
</dbReference>
<gene>
    <name evidence="2" type="ORF">ACFQU8_04415</name>
</gene>
<feature type="transmembrane region" description="Helical" evidence="1">
    <location>
        <begin position="94"/>
        <end position="118"/>
    </location>
</feature>